<reference evidence="1" key="1">
    <citation type="submission" date="2013-05" db="EMBL/GenBank/DDBJ databases">
        <title>Draft genome sequences of six wheat associated Fusarium spp. isolates.</title>
        <authorList>
            <person name="Moolhuijzen P.M."/>
            <person name="Manners J.M."/>
            <person name="Wilcox S."/>
            <person name="Bellgard M.I."/>
            <person name="Gardiner D.M."/>
        </authorList>
    </citation>
    <scope>NUCLEOTIDE SEQUENCE</scope>
    <source>
        <strain evidence="1">CS3069</strain>
    </source>
</reference>
<proteinExistence type="predicted"/>
<protein>
    <submittedName>
        <fullName evidence="1">Unclassified</fullName>
    </submittedName>
</protein>
<organism evidence="1">
    <name type="scientific">Fusarium clavum</name>
    <dbReference type="NCBI Taxonomy" id="2594811"/>
    <lineage>
        <taxon>Eukaryota</taxon>
        <taxon>Fungi</taxon>
        <taxon>Dikarya</taxon>
        <taxon>Ascomycota</taxon>
        <taxon>Pezizomycotina</taxon>
        <taxon>Sordariomycetes</taxon>
        <taxon>Hypocreomycetidae</taxon>
        <taxon>Hypocreales</taxon>
        <taxon>Nectriaceae</taxon>
        <taxon>Fusarium</taxon>
        <taxon>Fusarium incarnatum-equiseti species complex</taxon>
    </lineage>
</organism>
<geneLocation type="mitochondrion" evidence="1"/>
<sequence>MIWERGELRGEWWSTCWVRVMLRWRYYIYVGCMNVDEVGASIASSWAGEEV</sequence>
<keyword evidence="1" id="KW-0496">Mitochondrion</keyword>
<dbReference type="AlphaFoldDB" id="W1I9Q1"/>
<dbReference type="EMBL" id="CBMI010005067">
    <property type="protein sequence ID" value="CDL73400.1"/>
    <property type="molecule type" value="Genomic_DNA"/>
</dbReference>
<accession>W1I9Q1</accession>
<gene>
    <name evidence="1" type="ORF">BN850_0137880</name>
</gene>
<evidence type="ECO:0000313" key="1">
    <source>
        <dbReference type="EMBL" id="CDL73400.1"/>
    </source>
</evidence>
<name>W1I9Q1_9HYPO</name>
<dbReference type="EMBL" id="HG321330">
    <property type="protein sequence ID" value="CEF82662.1"/>
    <property type="molecule type" value="Genomic_DNA"/>
</dbReference>